<feature type="region of interest" description="Disordered" evidence="1">
    <location>
        <begin position="20"/>
        <end position="39"/>
    </location>
</feature>
<keyword evidence="3" id="KW-1185">Reference proteome</keyword>
<name>C6W258_DYAFD</name>
<reference evidence="2 3" key="1">
    <citation type="journal article" date="2009" name="Stand. Genomic Sci.">
        <title>Complete genome sequence of Dyadobacter fermentans type strain (NS114).</title>
        <authorList>
            <person name="Lang E."/>
            <person name="Lapidus A."/>
            <person name="Chertkov O."/>
            <person name="Brettin T."/>
            <person name="Detter J.C."/>
            <person name="Han C."/>
            <person name="Copeland A."/>
            <person name="Glavina Del Rio T."/>
            <person name="Nolan M."/>
            <person name="Chen F."/>
            <person name="Lucas S."/>
            <person name="Tice H."/>
            <person name="Cheng J.F."/>
            <person name="Land M."/>
            <person name="Hauser L."/>
            <person name="Chang Y.J."/>
            <person name="Jeffries C.D."/>
            <person name="Kopitz M."/>
            <person name="Bruce D."/>
            <person name="Goodwin L."/>
            <person name="Pitluck S."/>
            <person name="Ovchinnikova G."/>
            <person name="Pati A."/>
            <person name="Ivanova N."/>
            <person name="Mavrommatis K."/>
            <person name="Chen A."/>
            <person name="Palaniappan K."/>
            <person name="Chain P."/>
            <person name="Bristow J."/>
            <person name="Eisen J.A."/>
            <person name="Markowitz V."/>
            <person name="Hugenholtz P."/>
            <person name="Goker M."/>
            <person name="Rohde M."/>
            <person name="Kyrpides N.C."/>
            <person name="Klenk H.P."/>
        </authorList>
    </citation>
    <scope>NUCLEOTIDE SEQUENCE [LARGE SCALE GENOMIC DNA]</scope>
    <source>
        <strain evidence="3">ATCC 700827 / DSM 18053 / CIP 107007 / KCTC 52180 / NS114</strain>
    </source>
</reference>
<evidence type="ECO:0000313" key="2">
    <source>
        <dbReference type="EMBL" id="ACT92031.1"/>
    </source>
</evidence>
<organism evidence="2 3">
    <name type="scientific">Dyadobacter fermentans (strain ATCC 700827 / DSM 18053 / CIP 107007 / KCTC 52180 / NS114)</name>
    <dbReference type="NCBI Taxonomy" id="471854"/>
    <lineage>
        <taxon>Bacteria</taxon>
        <taxon>Pseudomonadati</taxon>
        <taxon>Bacteroidota</taxon>
        <taxon>Cytophagia</taxon>
        <taxon>Cytophagales</taxon>
        <taxon>Spirosomataceae</taxon>
        <taxon>Dyadobacter</taxon>
    </lineage>
</organism>
<proteinExistence type="predicted"/>
<gene>
    <name evidence="2" type="ordered locus">Dfer_0771</name>
</gene>
<dbReference type="Proteomes" id="UP000002011">
    <property type="component" value="Chromosome"/>
</dbReference>
<accession>C6W258</accession>
<protein>
    <submittedName>
        <fullName evidence="2">Uncharacterized protein</fullName>
    </submittedName>
</protein>
<dbReference type="KEGG" id="dfe:Dfer_0771"/>
<dbReference type="EMBL" id="CP001619">
    <property type="protein sequence ID" value="ACT92031.1"/>
    <property type="molecule type" value="Genomic_DNA"/>
</dbReference>
<dbReference type="HOGENOM" id="CLU_3308664_0_0_10"/>
<dbReference type="STRING" id="471854.Dfer_0771"/>
<evidence type="ECO:0000313" key="3">
    <source>
        <dbReference type="Proteomes" id="UP000002011"/>
    </source>
</evidence>
<sequence length="39" mass="3918">MLSGSDGVLVVDNQEGLAGADASAPVRISKQEAPLGPMH</sequence>
<evidence type="ECO:0000256" key="1">
    <source>
        <dbReference type="SAM" id="MobiDB-lite"/>
    </source>
</evidence>
<dbReference type="AlphaFoldDB" id="C6W258"/>